<feature type="compositionally biased region" description="Basic and acidic residues" evidence="2">
    <location>
        <begin position="37"/>
        <end position="51"/>
    </location>
</feature>
<dbReference type="Proteomes" id="UP000011083">
    <property type="component" value="Unassembled WGS sequence"/>
</dbReference>
<dbReference type="EMBL" id="KB007904">
    <property type="protein sequence ID" value="ELR21298.1"/>
    <property type="molecule type" value="Genomic_DNA"/>
</dbReference>
<dbReference type="STRING" id="1257118.L8H986"/>
<dbReference type="VEuPathDB" id="AmoebaDB:ACA1_181990"/>
<feature type="compositionally biased region" description="Basic and acidic residues" evidence="2">
    <location>
        <begin position="15"/>
        <end position="30"/>
    </location>
</feature>
<dbReference type="RefSeq" id="XP_004345842.1">
    <property type="nucleotide sequence ID" value="XM_004345792.1"/>
</dbReference>
<comment type="similarity">
    <text evidence="1">Belongs to the STXBP/unc-18/SEC1 family.</text>
</comment>
<evidence type="ECO:0000256" key="2">
    <source>
        <dbReference type="SAM" id="MobiDB-lite"/>
    </source>
</evidence>
<keyword evidence="4" id="KW-1185">Reference proteome</keyword>
<reference evidence="3 4" key="1">
    <citation type="journal article" date="2013" name="Genome Biol.">
        <title>Genome of Acanthamoeba castellanii highlights extensive lateral gene transfer and early evolution of tyrosine kinase signaling.</title>
        <authorList>
            <person name="Clarke M."/>
            <person name="Lohan A.J."/>
            <person name="Liu B."/>
            <person name="Lagkouvardos I."/>
            <person name="Roy S."/>
            <person name="Zafar N."/>
            <person name="Bertelli C."/>
            <person name="Schilde C."/>
            <person name="Kianianmomeni A."/>
            <person name="Burglin T.R."/>
            <person name="Frech C."/>
            <person name="Turcotte B."/>
            <person name="Kopec K.O."/>
            <person name="Synnott J.M."/>
            <person name="Choo C."/>
            <person name="Paponov I."/>
            <person name="Finkler A."/>
            <person name="Soon Heng Tan C."/>
            <person name="Hutchins A.P."/>
            <person name="Weinmeier T."/>
            <person name="Rattei T."/>
            <person name="Chu J.S."/>
            <person name="Gimenez G."/>
            <person name="Irimia M."/>
            <person name="Rigden D.J."/>
            <person name="Fitzpatrick D.A."/>
            <person name="Lorenzo-Morales J."/>
            <person name="Bateman A."/>
            <person name="Chiu C.H."/>
            <person name="Tang P."/>
            <person name="Hegemann P."/>
            <person name="Fromm H."/>
            <person name="Raoult D."/>
            <person name="Greub G."/>
            <person name="Miranda-Saavedra D."/>
            <person name="Chen N."/>
            <person name="Nash P."/>
            <person name="Ginger M.L."/>
            <person name="Horn M."/>
            <person name="Schaap P."/>
            <person name="Caler L."/>
            <person name="Loftus B."/>
        </authorList>
    </citation>
    <scope>NUCLEOTIDE SEQUENCE [LARGE SCALE GENOMIC DNA]</scope>
    <source>
        <strain evidence="3 4">Neff</strain>
    </source>
</reference>
<evidence type="ECO:0000313" key="4">
    <source>
        <dbReference type="Proteomes" id="UP000011083"/>
    </source>
</evidence>
<evidence type="ECO:0000313" key="3">
    <source>
        <dbReference type="EMBL" id="ELR21298.1"/>
    </source>
</evidence>
<proteinExistence type="inferred from homology"/>
<dbReference type="SUPFAM" id="SSF56815">
    <property type="entry name" value="Sec1/munc18-like (SM) proteins"/>
    <property type="match status" value="1"/>
</dbReference>
<dbReference type="GO" id="GO:0016192">
    <property type="term" value="P:vesicle-mediated transport"/>
    <property type="evidence" value="ECO:0007669"/>
    <property type="project" value="InterPro"/>
</dbReference>
<dbReference type="Gene3D" id="3.40.50.1910">
    <property type="match status" value="1"/>
</dbReference>
<dbReference type="KEGG" id="acan:ACA1_181990"/>
<dbReference type="GeneID" id="14922187"/>
<feature type="region of interest" description="Disordered" evidence="2">
    <location>
        <begin position="15"/>
        <end position="54"/>
    </location>
</feature>
<dbReference type="OrthoDB" id="10262287at2759"/>
<accession>L8H986</accession>
<name>L8H986_ACACF</name>
<dbReference type="InterPro" id="IPR001619">
    <property type="entry name" value="Sec1-like"/>
</dbReference>
<protein>
    <submittedName>
        <fullName evidence="3">Uncharacterized protein</fullName>
    </submittedName>
</protein>
<dbReference type="InterPro" id="IPR027482">
    <property type="entry name" value="Sec1-like_dom2"/>
</dbReference>
<sequence>MGPVFEYAVTLDAKKTDIDSKPAKEEEVERPAALGRPGDDKSKDAAKRRSESSAMGLVKGGSDMVMGTLGVLGAATTATTAATLSAMSTITPVITGGLVGGSAPAQPAVPTGPTPVVMVFFIGGCTYTEIAALRWLSKQPGTLALFGRPAVTIEAIDVADEARSARYVIGTTKLINGDTLLDDFVDKL</sequence>
<dbReference type="InterPro" id="IPR036045">
    <property type="entry name" value="Sec1-like_sf"/>
</dbReference>
<dbReference type="Pfam" id="PF00995">
    <property type="entry name" value="Sec1"/>
    <property type="match status" value="1"/>
</dbReference>
<gene>
    <name evidence="3" type="ORF">ACA1_181990</name>
</gene>
<evidence type="ECO:0000256" key="1">
    <source>
        <dbReference type="ARBA" id="ARBA00009884"/>
    </source>
</evidence>
<organism evidence="3 4">
    <name type="scientific">Acanthamoeba castellanii (strain ATCC 30010 / Neff)</name>
    <dbReference type="NCBI Taxonomy" id="1257118"/>
    <lineage>
        <taxon>Eukaryota</taxon>
        <taxon>Amoebozoa</taxon>
        <taxon>Discosea</taxon>
        <taxon>Longamoebia</taxon>
        <taxon>Centramoebida</taxon>
        <taxon>Acanthamoebidae</taxon>
        <taxon>Acanthamoeba</taxon>
    </lineage>
</organism>
<dbReference type="AlphaFoldDB" id="L8H986"/>